<reference evidence="2 3" key="1">
    <citation type="submission" date="2017-01" db="EMBL/GenBank/DDBJ databases">
        <authorList>
            <person name="Mah S.A."/>
            <person name="Swanson W.J."/>
            <person name="Moy G.W."/>
            <person name="Vacquier V.D."/>
        </authorList>
    </citation>
    <scope>NUCLEOTIDE SEQUENCE [LARGE SCALE GENOMIC DNA]</scope>
    <source>
        <strain evidence="2 3">ATCC 29606</strain>
    </source>
</reference>
<feature type="region of interest" description="Disordered" evidence="1">
    <location>
        <begin position="129"/>
        <end position="180"/>
    </location>
</feature>
<dbReference type="PANTHER" id="PTHR38664">
    <property type="entry name" value="SLR0058 PROTEIN"/>
    <property type="match status" value="1"/>
</dbReference>
<dbReference type="AlphaFoldDB" id="A0A1N6WJ83"/>
<evidence type="ECO:0000256" key="1">
    <source>
        <dbReference type="SAM" id="MobiDB-lite"/>
    </source>
</evidence>
<sequence length="180" mass="20030">MADKRKQSGWSEDVEKYSRQIWLAGLGAYAKIGEDGSKLFESLVREGERTEQMVRDEVEAVKNGARSRVAEARDKALGKWNALEEAFDKRLNSAITRLGVPSRHEILALDDKIEALNRQLDRLSALRLVQDEPARPADEAPKKATRASRPARSGESKPRARKPKAVVEAPQAETPETASQ</sequence>
<gene>
    <name evidence="2" type="ORF">SAMN05421672_111101</name>
</gene>
<dbReference type="RefSeq" id="WP_039559288.1">
    <property type="nucleotide sequence ID" value="NZ_FMUP01000002.1"/>
</dbReference>
<organism evidence="2 3">
    <name type="scientific">Pseudomonas flexibilis</name>
    <dbReference type="NCBI Taxonomy" id="706570"/>
    <lineage>
        <taxon>Bacteria</taxon>
        <taxon>Pseudomonadati</taxon>
        <taxon>Pseudomonadota</taxon>
        <taxon>Gammaproteobacteria</taxon>
        <taxon>Pseudomonadales</taxon>
        <taxon>Pseudomonadaceae</taxon>
        <taxon>Pseudomonas</taxon>
    </lineage>
</organism>
<dbReference type="EMBL" id="FTMC01000011">
    <property type="protein sequence ID" value="SIQ90082.1"/>
    <property type="molecule type" value="Genomic_DNA"/>
</dbReference>
<accession>A0A1N6WJ83</accession>
<proteinExistence type="predicted"/>
<dbReference type="InterPro" id="IPR008769">
    <property type="entry name" value="PhaF_PhaI"/>
</dbReference>
<feature type="compositionally biased region" description="Basic and acidic residues" evidence="1">
    <location>
        <begin position="129"/>
        <end position="142"/>
    </location>
</feature>
<dbReference type="Pfam" id="PF05597">
    <property type="entry name" value="Phasin"/>
    <property type="match status" value="1"/>
</dbReference>
<dbReference type="PANTHER" id="PTHR38664:SF1">
    <property type="entry name" value="SLR0058 PROTEIN"/>
    <property type="match status" value="1"/>
</dbReference>
<name>A0A1N6WJ83_9PSED</name>
<evidence type="ECO:0000313" key="3">
    <source>
        <dbReference type="Proteomes" id="UP000186079"/>
    </source>
</evidence>
<dbReference type="Proteomes" id="UP000186079">
    <property type="component" value="Unassembled WGS sequence"/>
</dbReference>
<dbReference type="NCBIfam" id="TIGR01837">
    <property type="entry name" value="PHA_granule_1"/>
    <property type="match status" value="1"/>
</dbReference>
<evidence type="ECO:0000313" key="2">
    <source>
        <dbReference type="EMBL" id="SIQ90082.1"/>
    </source>
</evidence>
<protein>
    <submittedName>
        <fullName evidence="2">Poly(Hydroxyalkanoate) granule-associated protein</fullName>
    </submittedName>
</protein>